<comment type="caution">
    <text evidence="2">The sequence shown here is derived from an EMBL/GenBank/DDBJ whole genome shotgun (WGS) entry which is preliminary data.</text>
</comment>
<evidence type="ECO:0000259" key="1">
    <source>
        <dbReference type="Pfam" id="PF02278"/>
    </source>
</evidence>
<protein>
    <recommendedName>
        <fullName evidence="1">Polysaccharide lyase family 8 central domain-containing protein</fullName>
    </recommendedName>
</protein>
<keyword evidence="3" id="KW-1185">Reference proteome</keyword>
<dbReference type="Proteomes" id="UP000053429">
    <property type="component" value="Unassembled WGS sequence"/>
</dbReference>
<sequence>MIRDCRPTGSAKRPLATLDDTVVCLGAGIRCTDGTALETTVENRNLGPTGGALFVVDGTTRPAAYPWSATLTGATWARIGGHGGYVFPGGATVKALRDARDGRWSDMDKGGSTTVLNRGT</sequence>
<dbReference type="SUPFAM" id="SSF74650">
    <property type="entry name" value="Galactose mutarotase-like"/>
    <property type="match status" value="1"/>
</dbReference>
<name>A0A101U2E5_9ACTN</name>
<dbReference type="GO" id="GO:0030246">
    <property type="term" value="F:carbohydrate binding"/>
    <property type="evidence" value="ECO:0007669"/>
    <property type="project" value="InterPro"/>
</dbReference>
<evidence type="ECO:0000313" key="2">
    <source>
        <dbReference type="EMBL" id="KUO02843.1"/>
    </source>
</evidence>
<dbReference type="GO" id="GO:0005576">
    <property type="term" value="C:extracellular region"/>
    <property type="evidence" value="ECO:0007669"/>
    <property type="project" value="InterPro"/>
</dbReference>
<proteinExistence type="predicted"/>
<organism evidence="2 3">
    <name type="scientific">Streptomyces caeruleatus</name>
    <dbReference type="NCBI Taxonomy" id="661399"/>
    <lineage>
        <taxon>Bacteria</taxon>
        <taxon>Bacillati</taxon>
        <taxon>Actinomycetota</taxon>
        <taxon>Actinomycetes</taxon>
        <taxon>Kitasatosporales</taxon>
        <taxon>Streptomycetaceae</taxon>
        <taxon>Streptomyces</taxon>
    </lineage>
</organism>
<gene>
    <name evidence="2" type="ORF">AQJ67_20705</name>
</gene>
<dbReference type="AlphaFoldDB" id="A0A101U2E5"/>
<dbReference type="EMBL" id="LMWY01000023">
    <property type="protein sequence ID" value="KUO02843.1"/>
    <property type="molecule type" value="Genomic_DNA"/>
</dbReference>
<dbReference type="InterPro" id="IPR003159">
    <property type="entry name" value="Lyase_8_central_dom"/>
</dbReference>
<dbReference type="InterPro" id="IPR011013">
    <property type="entry name" value="Gal_mutarotase_sf_dom"/>
</dbReference>
<dbReference type="GO" id="GO:0005975">
    <property type="term" value="P:carbohydrate metabolic process"/>
    <property type="evidence" value="ECO:0007669"/>
    <property type="project" value="InterPro"/>
</dbReference>
<evidence type="ECO:0000313" key="3">
    <source>
        <dbReference type="Proteomes" id="UP000053429"/>
    </source>
</evidence>
<dbReference type="STRING" id="661399.AQJ67_20705"/>
<reference evidence="2 3" key="1">
    <citation type="submission" date="2015-10" db="EMBL/GenBank/DDBJ databases">
        <title>Draft genome sequence of Streptomyces caeruleatus NRRL B-24802, type strain for the species Streptomyces caeruleatus.</title>
        <authorList>
            <person name="Ruckert C."/>
            <person name="Winkler A."/>
            <person name="Kalinowski J."/>
            <person name="Kampfer P."/>
            <person name="Glaeser S."/>
        </authorList>
    </citation>
    <scope>NUCLEOTIDE SEQUENCE [LARGE SCALE GENOMIC DNA]</scope>
    <source>
        <strain evidence="2 3">NRRL B-24802</strain>
    </source>
</reference>
<dbReference type="InterPro" id="IPR014718">
    <property type="entry name" value="GH-type_carb-bd"/>
</dbReference>
<dbReference type="GO" id="GO:0016829">
    <property type="term" value="F:lyase activity"/>
    <property type="evidence" value="ECO:0007669"/>
    <property type="project" value="InterPro"/>
</dbReference>
<feature type="domain" description="Polysaccharide lyase family 8 central" evidence="1">
    <location>
        <begin position="10"/>
        <end position="115"/>
    </location>
</feature>
<accession>A0A101U2E5</accession>
<dbReference type="Pfam" id="PF02278">
    <property type="entry name" value="Lyase_8"/>
    <property type="match status" value="1"/>
</dbReference>
<dbReference type="Gene3D" id="2.70.98.10">
    <property type="match status" value="1"/>
</dbReference>